<dbReference type="Proteomes" id="UP001234178">
    <property type="component" value="Unassembled WGS sequence"/>
</dbReference>
<sequence length="157" mass="16951">MDDPMGKVFLTATNKHVSLEGEALVLKTFGPEFIMGRNLLKLFGELKIFLSDPPIVEISAIHMEASSGIEAVRKVTAMVWVTKLLQNSGLSVGHALINCSKTDTVVHVMNVDHADHLIVEGTSNGLMVRIDQTSNLSLEDGEGRNAAREVSGRSGKP</sequence>
<gene>
    <name evidence="1" type="ORF">OUZ56_005979</name>
</gene>
<protein>
    <submittedName>
        <fullName evidence="1">Uncharacterized protein</fullName>
    </submittedName>
</protein>
<reference evidence="1 2" key="1">
    <citation type="journal article" date="2023" name="Nucleic Acids Res.">
        <title>The hologenome of Daphnia magna reveals possible DNA methylation and microbiome-mediated evolution of the host genome.</title>
        <authorList>
            <person name="Chaturvedi A."/>
            <person name="Li X."/>
            <person name="Dhandapani V."/>
            <person name="Marshall H."/>
            <person name="Kissane S."/>
            <person name="Cuenca-Cambronero M."/>
            <person name="Asole G."/>
            <person name="Calvet F."/>
            <person name="Ruiz-Romero M."/>
            <person name="Marangio P."/>
            <person name="Guigo R."/>
            <person name="Rago D."/>
            <person name="Mirbahai L."/>
            <person name="Eastwood N."/>
            <person name="Colbourne J.K."/>
            <person name="Zhou J."/>
            <person name="Mallon E."/>
            <person name="Orsini L."/>
        </authorList>
    </citation>
    <scope>NUCLEOTIDE SEQUENCE [LARGE SCALE GENOMIC DNA]</scope>
    <source>
        <strain evidence="1">LRV0_1</strain>
    </source>
</reference>
<keyword evidence="2" id="KW-1185">Reference proteome</keyword>
<evidence type="ECO:0000313" key="2">
    <source>
        <dbReference type="Proteomes" id="UP001234178"/>
    </source>
</evidence>
<name>A0ABQ9YU93_9CRUS</name>
<proteinExistence type="predicted"/>
<organism evidence="1 2">
    <name type="scientific">Daphnia magna</name>
    <dbReference type="NCBI Taxonomy" id="35525"/>
    <lineage>
        <taxon>Eukaryota</taxon>
        <taxon>Metazoa</taxon>
        <taxon>Ecdysozoa</taxon>
        <taxon>Arthropoda</taxon>
        <taxon>Crustacea</taxon>
        <taxon>Branchiopoda</taxon>
        <taxon>Diplostraca</taxon>
        <taxon>Cladocera</taxon>
        <taxon>Anomopoda</taxon>
        <taxon>Daphniidae</taxon>
        <taxon>Daphnia</taxon>
    </lineage>
</organism>
<dbReference type="EMBL" id="JAOYFB010000001">
    <property type="protein sequence ID" value="KAK4004237.1"/>
    <property type="molecule type" value="Genomic_DNA"/>
</dbReference>
<comment type="caution">
    <text evidence="1">The sequence shown here is derived from an EMBL/GenBank/DDBJ whole genome shotgun (WGS) entry which is preliminary data.</text>
</comment>
<evidence type="ECO:0000313" key="1">
    <source>
        <dbReference type="EMBL" id="KAK4004237.1"/>
    </source>
</evidence>
<accession>A0ABQ9YU93</accession>